<dbReference type="CDD" id="cd00303">
    <property type="entry name" value="retropepsin_like"/>
    <property type="match status" value="1"/>
</dbReference>
<keyword evidence="2" id="KW-0812">Transmembrane</keyword>
<protein>
    <recommendedName>
        <fullName evidence="5">Peptidase A2 domain-containing protein</fullName>
    </recommendedName>
</protein>
<dbReference type="KEGG" id="soe:110805216"/>
<accession>A0A9R0JHC1</accession>
<dbReference type="PANTHER" id="PTHR33240:SF17">
    <property type="entry name" value="EUKARYOTIC PEPTIDE CHAIN RELEASE FACTOR GTP-BINDING SUBUNIT-LIKE"/>
    <property type="match status" value="1"/>
</dbReference>
<evidence type="ECO:0000313" key="4">
    <source>
        <dbReference type="RefSeq" id="XP_021866510.2"/>
    </source>
</evidence>
<evidence type="ECO:0000313" key="3">
    <source>
        <dbReference type="Proteomes" id="UP000813463"/>
    </source>
</evidence>
<reference evidence="4" key="2">
    <citation type="submission" date="2025-08" db="UniProtKB">
        <authorList>
            <consortium name="RefSeq"/>
        </authorList>
    </citation>
    <scope>IDENTIFICATION</scope>
    <source>
        <tissue evidence="4">Leaf</tissue>
    </source>
</reference>
<keyword evidence="3" id="KW-1185">Reference proteome</keyword>
<dbReference type="Proteomes" id="UP000813463">
    <property type="component" value="Chromosome 5"/>
</dbReference>
<evidence type="ECO:0000256" key="2">
    <source>
        <dbReference type="SAM" id="Phobius"/>
    </source>
</evidence>
<feature type="transmembrane region" description="Helical" evidence="2">
    <location>
        <begin position="270"/>
        <end position="289"/>
    </location>
</feature>
<dbReference type="PANTHER" id="PTHR33240">
    <property type="entry name" value="OS08G0508500 PROTEIN"/>
    <property type="match status" value="1"/>
</dbReference>
<evidence type="ECO:0000256" key="1">
    <source>
        <dbReference type="SAM" id="MobiDB-lite"/>
    </source>
</evidence>
<sequence>MAPIKSQIEPTQKETGRGIKTGIKRRRTLEESLFVYNASLEDIFLKEGPRLGIEQLSPKRPPVGNQGPASFCIFHKEAGHDTQGCRRLKKTLDGYAAKGYLHRYLCLADPDEASTQKGRMSQAPSFDNDDSLSHEGFIAVISGGLVLGGPTSEGRQYDTSHSRTARVNLPHVEISEADYRKSAAAYDDEPLVLEIKVANLRVKRVLVDTGSSSDIVSLQCLQKLQHDPKTIEKVHKALVGFGGSVICLIGSILLPVLIGTPPVTKQGAVRFIIVSSLTSFNIILGCHALNDLKAMIVPHLLLIKFVGSNGDIGAIYGNQQLARDCYLSALDPAA</sequence>
<feature type="region of interest" description="Disordered" evidence="1">
    <location>
        <begin position="1"/>
        <end position="22"/>
    </location>
</feature>
<dbReference type="GeneID" id="110805216"/>
<organism evidence="3 4">
    <name type="scientific">Spinacia oleracea</name>
    <name type="common">Spinach</name>
    <dbReference type="NCBI Taxonomy" id="3562"/>
    <lineage>
        <taxon>Eukaryota</taxon>
        <taxon>Viridiplantae</taxon>
        <taxon>Streptophyta</taxon>
        <taxon>Embryophyta</taxon>
        <taxon>Tracheophyta</taxon>
        <taxon>Spermatophyta</taxon>
        <taxon>Magnoliopsida</taxon>
        <taxon>eudicotyledons</taxon>
        <taxon>Gunneridae</taxon>
        <taxon>Pentapetalae</taxon>
        <taxon>Caryophyllales</taxon>
        <taxon>Chenopodiaceae</taxon>
        <taxon>Chenopodioideae</taxon>
        <taxon>Anserineae</taxon>
        <taxon>Spinacia</taxon>
    </lineage>
</organism>
<dbReference type="InterPro" id="IPR021109">
    <property type="entry name" value="Peptidase_aspartic_dom_sf"/>
</dbReference>
<gene>
    <name evidence="4" type="primary">LOC110805216</name>
</gene>
<dbReference type="RefSeq" id="XP_021866510.2">
    <property type="nucleotide sequence ID" value="XM_022010818.2"/>
</dbReference>
<name>A0A9R0JHC1_SPIOL</name>
<proteinExistence type="predicted"/>
<dbReference type="AlphaFoldDB" id="A0A9R0JHC1"/>
<dbReference type="SUPFAM" id="SSF50630">
    <property type="entry name" value="Acid proteases"/>
    <property type="match status" value="1"/>
</dbReference>
<feature type="transmembrane region" description="Helical" evidence="2">
    <location>
        <begin position="237"/>
        <end position="258"/>
    </location>
</feature>
<dbReference type="Gene3D" id="2.40.70.10">
    <property type="entry name" value="Acid Proteases"/>
    <property type="match status" value="1"/>
</dbReference>
<evidence type="ECO:0008006" key="5">
    <source>
        <dbReference type="Google" id="ProtNLM"/>
    </source>
</evidence>
<keyword evidence="2" id="KW-1133">Transmembrane helix</keyword>
<keyword evidence="2" id="KW-0472">Membrane</keyword>
<reference evidence="3" key="1">
    <citation type="journal article" date="2021" name="Nat. Commun.">
        <title>Genomic analyses provide insights into spinach domestication and the genetic basis of agronomic traits.</title>
        <authorList>
            <person name="Cai X."/>
            <person name="Sun X."/>
            <person name="Xu C."/>
            <person name="Sun H."/>
            <person name="Wang X."/>
            <person name="Ge C."/>
            <person name="Zhang Z."/>
            <person name="Wang Q."/>
            <person name="Fei Z."/>
            <person name="Jiao C."/>
            <person name="Wang Q."/>
        </authorList>
    </citation>
    <scope>NUCLEOTIDE SEQUENCE [LARGE SCALE GENOMIC DNA]</scope>
    <source>
        <strain evidence="3">cv. Varoflay</strain>
    </source>
</reference>